<organism evidence="1">
    <name type="scientific">uncultured Acetobacteraceae bacterium</name>
    <dbReference type="NCBI Taxonomy" id="169975"/>
    <lineage>
        <taxon>Bacteria</taxon>
        <taxon>Pseudomonadati</taxon>
        <taxon>Pseudomonadota</taxon>
        <taxon>Alphaproteobacteria</taxon>
        <taxon>Acetobacterales</taxon>
        <taxon>Acetobacteraceae</taxon>
        <taxon>environmental samples</taxon>
    </lineage>
</organism>
<dbReference type="EMBL" id="CADCTG010000058">
    <property type="protein sequence ID" value="CAA9219844.1"/>
    <property type="molecule type" value="Genomic_DNA"/>
</dbReference>
<evidence type="ECO:0000313" key="1">
    <source>
        <dbReference type="EMBL" id="CAA9219844.1"/>
    </source>
</evidence>
<proteinExistence type="predicted"/>
<gene>
    <name evidence="1" type="ORF">AVDCRST_MAG08-534</name>
</gene>
<accession>A0A6J4HED7</accession>
<evidence type="ECO:0008006" key="2">
    <source>
        <dbReference type="Google" id="ProtNLM"/>
    </source>
</evidence>
<sequence>MATRTITAMFDSRAEAEHAVQALASEAGVGRGAVTLGSGSQAGEQEGFLSSLKATVPDEDRYAFAEGMRRGGAVVSAKVEDAQMDTAMDVLERHGAVDLDEREATWKREGWTG</sequence>
<name>A0A6J4HED7_9PROT</name>
<protein>
    <recommendedName>
        <fullName evidence="2">General stress protein 17M-like domain-containing protein</fullName>
    </recommendedName>
</protein>
<reference evidence="1" key="1">
    <citation type="submission" date="2020-02" db="EMBL/GenBank/DDBJ databases">
        <authorList>
            <person name="Meier V. D."/>
        </authorList>
    </citation>
    <scope>NUCLEOTIDE SEQUENCE</scope>
    <source>
        <strain evidence="1">AVDCRST_MAG08</strain>
    </source>
</reference>
<dbReference type="AlphaFoldDB" id="A0A6J4HED7"/>
<feature type="non-terminal residue" evidence="1">
    <location>
        <position position="113"/>
    </location>
</feature>